<evidence type="ECO:0000313" key="1">
    <source>
        <dbReference type="EnsemblPlants" id="MELO3C010432.2.1"/>
    </source>
</evidence>
<dbReference type="EnsemblPlants" id="MELO3C010432.2.1">
    <property type="protein sequence ID" value="MELO3C010432.2.1"/>
    <property type="gene ID" value="MELO3C010432.2"/>
</dbReference>
<proteinExistence type="predicted"/>
<name>A0A9I9CYF0_CUCME</name>
<dbReference type="AlphaFoldDB" id="A0A9I9CYF0"/>
<reference evidence="1" key="1">
    <citation type="submission" date="2023-03" db="UniProtKB">
        <authorList>
            <consortium name="EnsemblPlants"/>
        </authorList>
    </citation>
    <scope>IDENTIFICATION</scope>
</reference>
<dbReference type="Gramene" id="MELO3C010432.2.1">
    <property type="protein sequence ID" value="MELO3C010432.2.1"/>
    <property type="gene ID" value="MELO3C010432.2"/>
</dbReference>
<organism evidence="1">
    <name type="scientific">Cucumis melo</name>
    <name type="common">Muskmelon</name>
    <dbReference type="NCBI Taxonomy" id="3656"/>
    <lineage>
        <taxon>Eukaryota</taxon>
        <taxon>Viridiplantae</taxon>
        <taxon>Streptophyta</taxon>
        <taxon>Embryophyta</taxon>
        <taxon>Tracheophyta</taxon>
        <taxon>Spermatophyta</taxon>
        <taxon>Magnoliopsida</taxon>
        <taxon>eudicotyledons</taxon>
        <taxon>Gunneridae</taxon>
        <taxon>Pentapetalae</taxon>
        <taxon>rosids</taxon>
        <taxon>fabids</taxon>
        <taxon>Cucurbitales</taxon>
        <taxon>Cucurbitaceae</taxon>
        <taxon>Benincaseae</taxon>
        <taxon>Cucumis</taxon>
    </lineage>
</organism>
<sequence length="90" mass="10179">MGNGKWKMENGIYNKSKGNAVLIGEERRREENKKEIEVKEGYESGCKDGRGKRKEEGGVYRMTGTAGSVENTSKVNNDAWHSIVLKFHMD</sequence>
<accession>A0A9I9CYF0</accession>
<protein>
    <submittedName>
        <fullName evidence="1">Uncharacterized protein</fullName>
    </submittedName>
</protein>